<dbReference type="Proteomes" id="UP001278500">
    <property type="component" value="Unassembled WGS sequence"/>
</dbReference>
<dbReference type="AlphaFoldDB" id="A0AAE0MSL5"/>
<protein>
    <submittedName>
        <fullName evidence="2">Uncharacterized protein</fullName>
    </submittedName>
</protein>
<organism evidence="2 3">
    <name type="scientific">Neurospora tetraspora</name>
    <dbReference type="NCBI Taxonomy" id="94610"/>
    <lineage>
        <taxon>Eukaryota</taxon>
        <taxon>Fungi</taxon>
        <taxon>Dikarya</taxon>
        <taxon>Ascomycota</taxon>
        <taxon>Pezizomycotina</taxon>
        <taxon>Sordariomycetes</taxon>
        <taxon>Sordariomycetidae</taxon>
        <taxon>Sordariales</taxon>
        <taxon>Sordariaceae</taxon>
        <taxon>Neurospora</taxon>
    </lineage>
</organism>
<keyword evidence="3" id="KW-1185">Reference proteome</keyword>
<name>A0AAE0MSL5_9PEZI</name>
<accession>A0AAE0MSL5</accession>
<dbReference type="GeneID" id="87858241"/>
<reference evidence="2" key="2">
    <citation type="submission" date="2023-06" db="EMBL/GenBank/DDBJ databases">
        <authorList>
            <consortium name="Lawrence Berkeley National Laboratory"/>
            <person name="Haridas S."/>
            <person name="Hensen N."/>
            <person name="Bonometti L."/>
            <person name="Westerberg I."/>
            <person name="Brannstrom I.O."/>
            <person name="Guillou S."/>
            <person name="Cros-Aarteil S."/>
            <person name="Calhoun S."/>
            <person name="Kuo A."/>
            <person name="Mondo S."/>
            <person name="Pangilinan J."/>
            <person name="Riley R."/>
            <person name="Labutti K."/>
            <person name="Andreopoulos B."/>
            <person name="Lipzen A."/>
            <person name="Chen C."/>
            <person name="Yanf M."/>
            <person name="Daum C."/>
            <person name="Ng V."/>
            <person name="Clum A."/>
            <person name="Steindorff A."/>
            <person name="Ohm R."/>
            <person name="Martin F."/>
            <person name="Silar P."/>
            <person name="Natvig D."/>
            <person name="Lalanne C."/>
            <person name="Gautier V."/>
            <person name="Ament-Velasquez S.L."/>
            <person name="Kruys A."/>
            <person name="Hutchinson M.I."/>
            <person name="Powell A.J."/>
            <person name="Barry K."/>
            <person name="Miller A.N."/>
            <person name="Grigoriev I.V."/>
            <person name="Debuchy R."/>
            <person name="Gladieux P."/>
            <person name="Thoren M.H."/>
            <person name="Johannesson H."/>
        </authorList>
    </citation>
    <scope>NUCLEOTIDE SEQUENCE</scope>
    <source>
        <strain evidence="2">CBS 560.94</strain>
    </source>
</reference>
<feature type="compositionally biased region" description="Basic and acidic residues" evidence="1">
    <location>
        <begin position="178"/>
        <end position="187"/>
    </location>
</feature>
<feature type="compositionally biased region" description="Polar residues" evidence="1">
    <location>
        <begin position="135"/>
        <end position="147"/>
    </location>
</feature>
<evidence type="ECO:0000313" key="2">
    <source>
        <dbReference type="EMBL" id="KAK3347630.1"/>
    </source>
</evidence>
<dbReference type="EMBL" id="JAUEPP010000003">
    <property type="protein sequence ID" value="KAK3347630.1"/>
    <property type="molecule type" value="Genomic_DNA"/>
</dbReference>
<gene>
    <name evidence="2" type="ORF">B0H65DRAFT_152041</name>
</gene>
<proteinExistence type="predicted"/>
<sequence length="453" mass="50585">MEALKSKIESIKLQTQHLCNFAETNLQKSTPSSSSTQTDVISSAIQQVLEVLNRIDNKLNELTTTSSISSISLPSISYPSNTVGTHPIPNLVCPEDGFYGLSHGNLKKLSHGPPTKKRKLNATFLLHSKRQNFGQSRDISNVVSNSDTKGRDYEENEEQDEEEDQEQDEEQDEEQDQGQDKYQEHGNNENGNQNSDNDTDAAISVGCSDTQIKVDSNTKDTNTDTDIELGRQLASLTIDNGAILRFMSIVYAWDSADVTLKSSFASRKPTDELSTARHYDNLRRKAQNLSILYTVLGMSASFRLSKVMKENQHRHRASGSCISAVLAGRGIEDTPKARKAFATEISEARKIMKMVEGYDGLLCFLPLGFGSGFTLRALTRLSNKDLETFRATIARYKSLMLLSEVGNEFLLSVWGEGEFKERLFQRRQLGELQNLPNEDLIKFLTPIQPEDGI</sequence>
<comment type="caution">
    <text evidence="2">The sequence shown here is derived from an EMBL/GenBank/DDBJ whole genome shotgun (WGS) entry which is preliminary data.</text>
</comment>
<reference evidence="2" key="1">
    <citation type="journal article" date="2023" name="Mol. Phylogenet. Evol.">
        <title>Genome-scale phylogeny and comparative genomics of the fungal order Sordariales.</title>
        <authorList>
            <person name="Hensen N."/>
            <person name="Bonometti L."/>
            <person name="Westerberg I."/>
            <person name="Brannstrom I.O."/>
            <person name="Guillou S."/>
            <person name="Cros-Aarteil S."/>
            <person name="Calhoun S."/>
            <person name="Haridas S."/>
            <person name="Kuo A."/>
            <person name="Mondo S."/>
            <person name="Pangilinan J."/>
            <person name="Riley R."/>
            <person name="LaButti K."/>
            <person name="Andreopoulos B."/>
            <person name="Lipzen A."/>
            <person name="Chen C."/>
            <person name="Yan M."/>
            <person name="Daum C."/>
            <person name="Ng V."/>
            <person name="Clum A."/>
            <person name="Steindorff A."/>
            <person name="Ohm R.A."/>
            <person name="Martin F."/>
            <person name="Silar P."/>
            <person name="Natvig D.O."/>
            <person name="Lalanne C."/>
            <person name="Gautier V."/>
            <person name="Ament-Velasquez S.L."/>
            <person name="Kruys A."/>
            <person name="Hutchinson M.I."/>
            <person name="Powell A.J."/>
            <person name="Barry K."/>
            <person name="Miller A.N."/>
            <person name="Grigoriev I.V."/>
            <person name="Debuchy R."/>
            <person name="Gladieux P."/>
            <person name="Hiltunen Thoren M."/>
            <person name="Johannesson H."/>
        </authorList>
    </citation>
    <scope>NUCLEOTIDE SEQUENCE</scope>
    <source>
        <strain evidence="2">CBS 560.94</strain>
    </source>
</reference>
<evidence type="ECO:0000313" key="3">
    <source>
        <dbReference type="Proteomes" id="UP001278500"/>
    </source>
</evidence>
<feature type="region of interest" description="Disordered" evidence="1">
    <location>
        <begin position="135"/>
        <end position="202"/>
    </location>
</feature>
<dbReference type="RefSeq" id="XP_062682712.1">
    <property type="nucleotide sequence ID" value="XM_062821087.1"/>
</dbReference>
<feature type="compositionally biased region" description="Acidic residues" evidence="1">
    <location>
        <begin position="154"/>
        <end position="177"/>
    </location>
</feature>
<evidence type="ECO:0000256" key="1">
    <source>
        <dbReference type="SAM" id="MobiDB-lite"/>
    </source>
</evidence>